<dbReference type="Proteomes" id="UP000541535">
    <property type="component" value="Unassembled WGS sequence"/>
</dbReference>
<proteinExistence type="predicted"/>
<dbReference type="Pfam" id="PF01370">
    <property type="entry name" value="Epimerase"/>
    <property type="match status" value="1"/>
</dbReference>
<dbReference type="InterPro" id="IPR001509">
    <property type="entry name" value="Epimerase_deHydtase"/>
</dbReference>
<gene>
    <name evidence="3" type="ORF">FHS03_004629</name>
</gene>
<sequence length="426" mass="45767">MKMVVLLTGATGFIGAHLAQALLDKGHRVLAAGRRACSDPRIGFIAADFAHDTEKAVWAARLKGIDAVINTVGIFREHGAQRFAALHRDAPCALFAACADEGVALVLHVSALGADAGAQSAYHRSKKAGDDCLARLPLRACILQPSLVYGADGASARQFRMLATLPCAVRFGTAAQLVQPVHIDDVAAAVCALLELPPAQEVPPRLALAGPQPMPFPAYLAQLRQAMGLGRQPVLRLPTPLAHALARGAALLPGSLLDPEALRMLERGNCADPAPLACLLGRPPRPVRSFIAQPYQARRDAQLDWLLPLLRLSLALLWIWTAIVSAWLYPAAASYALLERSGVPAALAPLLLYGAAALDLLFGLACLALPRRWRPRLWLAQAGLIVFYSLVILLRLPEFLFHPYGPLSKNLPILALLVLLYQLEKK</sequence>
<dbReference type="AlphaFoldDB" id="A0A7W5FW76"/>
<dbReference type="Pfam" id="PF13781">
    <property type="entry name" value="DoxX_3"/>
    <property type="match status" value="1"/>
</dbReference>
<feature type="domain" description="NAD-dependent epimerase/dehydratase" evidence="2">
    <location>
        <begin position="5"/>
        <end position="199"/>
    </location>
</feature>
<feature type="transmembrane region" description="Helical" evidence="1">
    <location>
        <begin position="350"/>
        <end position="370"/>
    </location>
</feature>
<reference evidence="3 4" key="1">
    <citation type="submission" date="2020-08" db="EMBL/GenBank/DDBJ databases">
        <title>Genomic Encyclopedia of Type Strains, Phase III (KMG-III): the genomes of soil and plant-associated and newly described type strains.</title>
        <authorList>
            <person name="Whitman W."/>
        </authorList>
    </citation>
    <scope>NUCLEOTIDE SEQUENCE [LARGE SCALE GENOMIC DNA]</scope>
    <source>
        <strain evidence="3 4">CECT 8897</strain>
    </source>
</reference>
<dbReference type="GO" id="GO:0044877">
    <property type="term" value="F:protein-containing complex binding"/>
    <property type="evidence" value="ECO:0007669"/>
    <property type="project" value="TreeGrafter"/>
</dbReference>
<comment type="caution">
    <text evidence="3">The sequence shown here is derived from an EMBL/GenBank/DDBJ whole genome shotgun (WGS) entry which is preliminary data.</text>
</comment>
<evidence type="ECO:0000313" key="4">
    <source>
        <dbReference type="Proteomes" id="UP000541535"/>
    </source>
</evidence>
<dbReference type="EMBL" id="JACHXD010000017">
    <property type="protein sequence ID" value="MBB3121551.1"/>
    <property type="molecule type" value="Genomic_DNA"/>
</dbReference>
<dbReference type="InterPro" id="IPR025695">
    <property type="entry name" value="DoxX-like"/>
</dbReference>
<evidence type="ECO:0000313" key="3">
    <source>
        <dbReference type="EMBL" id="MBB3121551.1"/>
    </source>
</evidence>
<evidence type="ECO:0000259" key="2">
    <source>
        <dbReference type="Pfam" id="PF01370"/>
    </source>
</evidence>
<dbReference type="InterPro" id="IPR051207">
    <property type="entry name" value="ComplexI_NDUFA9_subunit"/>
</dbReference>
<dbReference type="PANTHER" id="PTHR12126:SF11">
    <property type="entry name" value="NADH DEHYDROGENASE [UBIQUINONE] 1 ALPHA SUBCOMPLEX SUBUNIT 9, MITOCHONDRIAL"/>
    <property type="match status" value="1"/>
</dbReference>
<organism evidence="3 4">
    <name type="scientific">Pseudoduganella violacea</name>
    <dbReference type="NCBI Taxonomy" id="1715466"/>
    <lineage>
        <taxon>Bacteria</taxon>
        <taxon>Pseudomonadati</taxon>
        <taxon>Pseudomonadota</taxon>
        <taxon>Betaproteobacteria</taxon>
        <taxon>Burkholderiales</taxon>
        <taxon>Oxalobacteraceae</taxon>
        <taxon>Telluria group</taxon>
        <taxon>Pseudoduganella</taxon>
    </lineage>
</organism>
<dbReference type="SUPFAM" id="SSF51735">
    <property type="entry name" value="NAD(P)-binding Rossmann-fold domains"/>
    <property type="match status" value="1"/>
</dbReference>
<feature type="transmembrane region" description="Helical" evidence="1">
    <location>
        <begin position="406"/>
        <end position="423"/>
    </location>
</feature>
<keyword evidence="1" id="KW-0812">Transmembrane</keyword>
<evidence type="ECO:0000256" key="1">
    <source>
        <dbReference type="SAM" id="Phobius"/>
    </source>
</evidence>
<keyword evidence="1" id="KW-0472">Membrane</keyword>
<keyword evidence="1" id="KW-1133">Transmembrane helix</keyword>
<feature type="transmembrane region" description="Helical" evidence="1">
    <location>
        <begin position="376"/>
        <end position="394"/>
    </location>
</feature>
<dbReference type="Gene3D" id="3.40.50.720">
    <property type="entry name" value="NAD(P)-binding Rossmann-like Domain"/>
    <property type="match status" value="1"/>
</dbReference>
<dbReference type="InterPro" id="IPR036291">
    <property type="entry name" value="NAD(P)-bd_dom_sf"/>
</dbReference>
<name>A0A7W5FW76_9BURK</name>
<protein>
    <submittedName>
        <fullName evidence="3">Uncharacterized protein YbjT (DUF2867 family)</fullName>
    </submittedName>
</protein>
<dbReference type="PANTHER" id="PTHR12126">
    <property type="entry name" value="NADH-UBIQUINONE OXIDOREDUCTASE 39 KDA SUBUNIT-RELATED"/>
    <property type="match status" value="1"/>
</dbReference>
<accession>A0A7W5FW76</accession>
<keyword evidence="4" id="KW-1185">Reference proteome</keyword>